<evidence type="ECO:0000256" key="8">
    <source>
        <dbReference type="ARBA" id="ARBA00022842"/>
    </source>
</evidence>
<feature type="domain" description="Hen1 N-terminal" evidence="13">
    <location>
        <begin position="1"/>
        <end position="241"/>
    </location>
</feature>
<keyword evidence="9" id="KW-0694">RNA-binding</keyword>
<dbReference type="Gene3D" id="3.40.50.150">
    <property type="entry name" value="Vaccinia Virus protein VP39"/>
    <property type="match status" value="1"/>
</dbReference>
<keyword evidence="5" id="KW-0808">Transferase</keyword>
<proteinExistence type="inferred from homology"/>
<keyword evidence="6" id="KW-0949">S-adenosyl-L-methionine</keyword>
<dbReference type="Gene3D" id="3.30.1610.20">
    <property type="entry name" value="Hen1, N-terminal domain"/>
    <property type="match status" value="1"/>
</dbReference>
<gene>
    <name evidence="14" type="ORF">AAG747_02845</name>
</gene>
<comment type="cofactor">
    <cofactor evidence="1">
        <name>Mg(2+)</name>
        <dbReference type="ChEBI" id="CHEBI:18420"/>
    </cofactor>
</comment>
<dbReference type="InterPro" id="IPR024026">
    <property type="entry name" value="3'-RNA_MeTfrase_Hen1_bac"/>
</dbReference>
<dbReference type="Pfam" id="PF13489">
    <property type="entry name" value="Methyltransf_23"/>
    <property type="match status" value="1"/>
</dbReference>
<dbReference type="AlphaFoldDB" id="A0AAW9S523"/>
<dbReference type="SUPFAM" id="SSF53335">
    <property type="entry name" value="S-adenosyl-L-methionine-dependent methyltransferases"/>
    <property type="match status" value="1"/>
</dbReference>
<dbReference type="PANTHER" id="PTHR21404">
    <property type="entry name" value="HEN1"/>
    <property type="match status" value="1"/>
</dbReference>
<organism evidence="14 15">
    <name type="scientific">Rapidithrix thailandica</name>
    <dbReference type="NCBI Taxonomy" id="413964"/>
    <lineage>
        <taxon>Bacteria</taxon>
        <taxon>Pseudomonadati</taxon>
        <taxon>Bacteroidota</taxon>
        <taxon>Cytophagia</taxon>
        <taxon>Cytophagales</taxon>
        <taxon>Flammeovirgaceae</taxon>
        <taxon>Rapidithrix</taxon>
    </lineage>
</organism>
<evidence type="ECO:0000256" key="10">
    <source>
        <dbReference type="ARBA" id="ARBA00023158"/>
    </source>
</evidence>
<dbReference type="CDD" id="cd02440">
    <property type="entry name" value="AdoMet_MTases"/>
    <property type="match status" value="1"/>
</dbReference>
<keyword evidence="8" id="KW-0460">Magnesium</keyword>
<evidence type="ECO:0000256" key="3">
    <source>
        <dbReference type="ARBA" id="ARBA00021330"/>
    </source>
</evidence>
<dbReference type="GO" id="GO:0003723">
    <property type="term" value="F:RNA binding"/>
    <property type="evidence" value="ECO:0007669"/>
    <property type="project" value="UniProtKB-KW"/>
</dbReference>
<dbReference type="GO" id="GO:0046872">
    <property type="term" value="F:metal ion binding"/>
    <property type="evidence" value="ECO:0007669"/>
    <property type="project" value="UniProtKB-KW"/>
</dbReference>
<dbReference type="InterPro" id="IPR029063">
    <property type="entry name" value="SAM-dependent_MTases_sf"/>
</dbReference>
<keyword evidence="15" id="KW-1185">Reference proteome</keyword>
<name>A0AAW9S523_9BACT</name>
<evidence type="ECO:0000256" key="1">
    <source>
        <dbReference type="ARBA" id="ARBA00001946"/>
    </source>
</evidence>
<dbReference type="GO" id="GO:0090486">
    <property type="term" value="F:small RNA 2'-O-methyltransferase activity"/>
    <property type="evidence" value="ECO:0007669"/>
    <property type="project" value="UniProtKB-EC"/>
</dbReference>
<evidence type="ECO:0000256" key="5">
    <source>
        <dbReference type="ARBA" id="ARBA00022679"/>
    </source>
</evidence>
<dbReference type="EC" id="2.1.1.386" evidence="11"/>
<keyword evidence="10" id="KW-0943">RNA-mediated gene silencing</keyword>
<dbReference type="InterPro" id="IPR026610">
    <property type="entry name" value="Hen1"/>
</dbReference>
<dbReference type="InterPro" id="IPR024740">
    <property type="entry name" value="Hen1_N"/>
</dbReference>
<dbReference type="NCBIfam" id="TIGR04074">
    <property type="entry name" value="bacter_Hen1"/>
    <property type="match status" value="1"/>
</dbReference>
<evidence type="ECO:0000313" key="15">
    <source>
        <dbReference type="Proteomes" id="UP001403385"/>
    </source>
</evidence>
<dbReference type="InterPro" id="IPR038546">
    <property type="entry name" value="Hen1_N_sf"/>
</dbReference>
<evidence type="ECO:0000256" key="11">
    <source>
        <dbReference type="ARBA" id="ARBA00035025"/>
    </source>
</evidence>
<dbReference type="RefSeq" id="WP_346819611.1">
    <property type="nucleotide sequence ID" value="NZ_JBDKWZ010000001.1"/>
</dbReference>
<evidence type="ECO:0000313" key="14">
    <source>
        <dbReference type="EMBL" id="MEN7546830.1"/>
    </source>
</evidence>
<evidence type="ECO:0000256" key="9">
    <source>
        <dbReference type="ARBA" id="ARBA00022884"/>
    </source>
</evidence>
<dbReference type="EMBL" id="JBDKWZ010000001">
    <property type="protein sequence ID" value="MEN7546830.1"/>
    <property type="molecule type" value="Genomic_DNA"/>
</dbReference>
<comment type="similarity">
    <text evidence="2">Belongs to the methyltransferase superfamily. HEN1 family.</text>
</comment>
<evidence type="ECO:0000256" key="4">
    <source>
        <dbReference type="ARBA" id="ARBA00022603"/>
    </source>
</evidence>
<dbReference type="GO" id="GO:0031047">
    <property type="term" value="P:regulatory ncRNA-mediated gene silencing"/>
    <property type="evidence" value="ECO:0007669"/>
    <property type="project" value="UniProtKB-KW"/>
</dbReference>
<evidence type="ECO:0000256" key="6">
    <source>
        <dbReference type="ARBA" id="ARBA00022691"/>
    </source>
</evidence>
<reference evidence="14 15" key="1">
    <citation type="submission" date="2024-04" db="EMBL/GenBank/DDBJ databases">
        <title>Novel genus in family Flammeovirgaceae.</title>
        <authorList>
            <person name="Nguyen T.H."/>
            <person name="Vuong T.Q."/>
            <person name="Le H."/>
            <person name="Kim S.-G."/>
        </authorList>
    </citation>
    <scope>NUCLEOTIDE SEQUENCE [LARGE SCALE GENOMIC DNA]</scope>
    <source>
        <strain evidence="14 15">JCM 23209</strain>
    </source>
</reference>
<evidence type="ECO:0000256" key="2">
    <source>
        <dbReference type="ARBA" id="ARBA00009026"/>
    </source>
</evidence>
<evidence type="ECO:0000256" key="7">
    <source>
        <dbReference type="ARBA" id="ARBA00022723"/>
    </source>
</evidence>
<keyword evidence="7" id="KW-0479">Metal-binding</keyword>
<dbReference type="Pfam" id="PF12623">
    <property type="entry name" value="Hen1_L"/>
    <property type="match status" value="1"/>
</dbReference>
<dbReference type="Proteomes" id="UP001403385">
    <property type="component" value="Unassembled WGS sequence"/>
</dbReference>
<protein>
    <recommendedName>
        <fullName evidence="3">Small RNA 2'-O-methyltransferase</fullName>
        <ecNumber evidence="11">2.1.1.386</ecNumber>
    </recommendedName>
</protein>
<keyword evidence="4" id="KW-0489">Methyltransferase</keyword>
<comment type="catalytic activity">
    <reaction evidence="12">
        <text>small RNA 3'-end nucleotide + S-adenosyl-L-methionine = small RNA 3'-end 2'-O-methylnucleotide + S-adenosyl-L-homocysteine + H(+)</text>
        <dbReference type="Rhea" id="RHEA:37887"/>
        <dbReference type="Rhea" id="RHEA-COMP:10415"/>
        <dbReference type="Rhea" id="RHEA-COMP:10416"/>
        <dbReference type="ChEBI" id="CHEBI:15378"/>
        <dbReference type="ChEBI" id="CHEBI:57856"/>
        <dbReference type="ChEBI" id="CHEBI:59789"/>
        <dbReference type="ChEBI" id="CHEBI:74896"/>
        <dbReference type="ChEBI" id="CHEBI:74898"/>
        <dbReference type="EC" id="2.1.1.386"/>
    </reaction>
</comment>
<evidence type="ECO:0000256" key="12">
    <source>
        <dbReference type="ARBA" id="ARBA00048418"/>
    </source>
</evidence>
<accession>A0AAW9S523</accession>
<evidence type="ECO:0000259" key="13">
    <source>
        <dbReference type="Pfam" id="PF12623"/>
    </source>
</evidence>
<sequence>MLLSISTTHQPATDLGYLLHKHPDKVQEFKVTAGQAHVFYPEATEEKCTAVMLLDIDPVDLVRTLKVPGSSFMLQHYVNDRPYVASSFMSSAIAKVYSSALGGKCNDKPALPGQALPLEARIAVVKVKGGEAFLRKVFEPLGYELEVEQHMLDKHFDSWGNSPYFTIKLKNTLPLKALLSHLYVLLPVFDLEKHYWVSEHDIEVLLHKGDTWLNEHPEKEMITRRYLKNIGGLTRRALQRLVEENEIEEEVEKVKDQAVVEKKESLHQLRLMAALSQLKASGAKKVLDLGCGNGKLLKLLLKESQFEKILGMDVSFRELQKAKEKLWLDAASPKLQERIQLIQGSLTYRDKRLENFEAAALVEVIEHVDEERLPALERVVFEFAGPKTVVLTTPNAEYNQKYEFLSPEAFRHSDHRFEWTRKQFQEWTTHICESFRYQVEIHPIGEEDESVGASSQMAVFKKIEE</sequence>
<dbReference type="GO" id="GO:0001510">
    <property type="term" value="P:RNA methylation"/>
    <property type="evidence" value="ECO:0007669"/>
    <property type="project" value="InterPro"/>
</dbReference>
<dbReference type="PANTHER" id="PTHR21404:SF3">
    <property type="entry name" value="SMALL RNA 2'-O-METHYLTRANSFERASE"/>
    <property type="match status" value="1"/>
</dbReference>
<comment type="caution">
    <text evidence="14">The sequence shown here is derived from an EMBL/GenBank/DDBJ whole genome shotgun (WGS) entry which is preliminary data.</text>
</comment>